<dbReference type="Proteomes" id="UP000001052">
    <property type="component" value="Chromosome"/>
</dbReference>
<keyword evidence="2" id="KW-0170">Cobalt</keyword>
<dbReference type="GO" id="GO:0008705">
    <property type="term" value="F:methionine synthase activity"/>
    <property type="evidence" value="ECO:0007669"/>
    <property type="project" value="TreeGrafter"/>
</dbReference>
<keyword evidence="5" id="KW-1185">Reference proteome</keyword>
<evidence type="ECO:0000259" key="3">
    <source>
        <dbReference type="PROSITE" id="PS51332"/>
    </source>
</evidence>
<organism evidence="4 5">
    <name type="scientific">Desulfohalobium retbaense (strain ATCC 49708 / DSM 5692 / JCM 16813 / HR100)</name>
    <dbReference type="NCBI Taxonomy" id="485915"/>
    <lineage>
        <taxon>Bacteria</taxon>
        <taxon>Pseudomonadati</taxon>
        <taxon>Thermodesulfobacteriota</taxon>
        <taxon>Desulfovibrionia</taxon>
        <taxon>Desulfovibrionales</taxon>
        <taxon>Desulfohalobiaceae</taxon>
        <taxon>Desulfohalobium</taxon>
    </lineage>
</organism>
<reference evidence="5" key="1">
    <citation type="submission" date="2009-09" db="EMBL/GenBank/DDBJ databases">
        <title>The complete chromosome of Desulfohalobium retbaense DSM 5692.</title>
        <authorList>
            <consortium name="US DOE Joint Genome Institute (JGI-PGF)"/>
            <person name="Lucas S."/>
            <person name="Copeland A."/>
            <person name="Lapidus A."/>
            <person name="Glavina del Rio T."/>
            <person name="Dalin E."/>
            <person name="Tice H."/>
            <person name="Bruce D."/>
            <person name="Goodwin L."/>
            <person name="Pitluck S."/>
            <person name="Kyrpides N."/>
            <person name="Mavromatis K."/>
            <person name="Ivanova N."/>
            <person name="Mikhailova N."/>
            <person name="Munk A.C."/>
            <person name="Brettin T."/>
            <person name="Detter J.C."/>
            <person name="Han C."/>
            <person name="Tapia R."/>
            <person name="Larimer F."/>
            <person name="Land M."/>
            <person name="Hauser L."/>
            <person name="Markowitz V."/>
            <person name="Cheng J.-F."/>
            <person name="Hugenholtz P."/>
            <person name="Woyke T."/>
            <person name="Wu D."/>
            <person name="Spring S."/>
            <person name="Klenk H.-P."/>
            <person name="Eisen J.A."/>
        </authorList>
    </citation>
    <scope>NUCLEOTIDE SEQUENCE [LARGE SCALE GENOMIC DNA]</scope>
    <source>
        <strain evidence="5">DSM 5692</strain>
    </source>
</reference>
<dbReference type="InterPro" id="IPR003759">
    <property type="entry name" value="Cbl-bd_cap"/>
</dbReference>
<dbReference type="STRING" id="485915.Dret_1529"/>
<gene>
    <name evidence="4" type="ordered locus">Dret_1529</name>
</gene>
<evidence type="ECO:0000256" key="2">
    <source>
        <dbReference type="ARBA" id="ARBA00023285"/>
    </source>
</evidence>
<dbReference type="GO" id="GO:0046872">
    <property type="term" value="F:metal ion binding"/>
    <property type="evidence" value="ECO:0007669"/>
    <property type="project" value="UniProtKB-KW"/>
</dbReference>
<dbReference type="PROSITE" id="PS51332">
    <property type="entry name" value="B12_BINDING"/>
    <property type="match status" value="1"/>
</dbReference>
<dbReference type="InterPro" id="IPR036594">
    <property type="entry name" value="Meth_synthase_dom"/>
</dbReference>
<evidence type="ECO:0000313" key="5">
    <source>
        <dbReference type="Proteomes" id="UP000001052"/>
    </source>
</evidence>
<sequence>MKKEMQEELSRMAVSETSAHAYHEHLSFLLDRVNKKMVSRQDLEDLIGQNPMNIMFDNHRNHAVFMDNVFQLGLFSLLVNIVPWVYRAYCNHGFSANYFPVHLRAWKETLEETFSPETSEPLLRVYDWMLSHHEDFFALSEAPASTNAASSAPESEDKDRLLQALIDGDRRTVLRIGHENAETPKDLKSFYHNLLQPVMYRIGELWEQGEISVSREHLASALANTAVSSQYVRVMSDVEPWKGKILVSAASNEFHVLGAQIIANCLEAEGWEVDYLGANTPSEDLVGYIRDQRPDVVALSVTMPFNLIQCKDIVEHVKKEFQESRPKILLGGLAFATHSELVQRIGGDGYAEDCTQAIELVEQWSGAPYVRE</sequence>
<dbReference type="GO" id="GO:0005829">
    <property type="term" value="C:cytosol"/>
    <property type="evidence" value="ECO:0007669"/>
    <property type="project" value="TreeGrafter"/>
</dbReference>
<dbReference type="SUPFAM" id="SSF52242">
    <property type="entry name" value="Cobalamin (vitamin B12)-binding domain"/>
    <property type="match status" value="1"/>
</dbReference>
<dbReference type="InterPro" id="IPR006158">
    <property type="entry name" value="Cobalamin-bd"/>
</dbReference>
<accession>C8X318</accession>
<feature type="domain" description="B12-binding" evidence="3">
    <location>
        <begin position="242"/>
        <end position="372"/>
    </location>
</feature>
<dbReference type="GO" id="GO:0031419">
    <property type="term" value="F:cobalamin binding"/>
    <property type="evidence" value="ECO:0007669"/>
    <property type="project" value="InterPro"/>
</dbReference>
<dbReference type="PANTHER" id="PTHR45833:SF1">
    <property type="entry name" value="METHIONINE SYNTHASE"/>
    <property type="match status" value="1"/>
</dbReference>
<keyword evidence="1" id="KW-0479">Metal-binding</keyword>
<dbReference type="Gene3D" id="1.10.1240.10">
    <property type="entry name" value="Methionine synthase domain"/>
    <property type="match status" value="1"/>
</dbReference>
<dbReference type="InterPro" id="IPR050554">
    <property type="entry name" value="Met_Synthase/Corrinoid"/>
</dbReference>
<dbReference type="AlphaFoldDB" id="C8X318"/>
<proteinExistence type="predicted"/>
<dbReference type="eggNOG" id="COG5012">
    <property type="taxonomic scope" value="Bacteria"/>
</dbReference>
<evidence type="ECO:0000313" key="4">
    <source>
        <dbReference type="EMBL" id="ACV68815.1"/>
    </source>
</evidence>
<evidence type="ECO:0000256" key="1">
    <source>
        <dbReference type="ARBA" id="ARBA00022723"/>
    </source>
</evidence>
<name>C8X318_DESRD</name>
<dbReference type="EMBL" id="CP001734">
    <property type="protein sequence ID" value="ACV68815.1"/>
    <property type="molecule type" value="Genomic_DNA"/>
</dbReference>
<dbReference type="HOGENOM" id="CLU_064060_0_0_7"/>
<dbReference type="KEGG" id="drt:Dret_1529"/>
<dbReference type="Pfam" id="PF02310">
    <property type="entry name" value="B12-binding"/>
    <property type="match status" value="1"/>
</dbReference>
<reference evidence="4 5" key="2">
    <citation type="journal article" date="2010" name="Stand. Genomic Sci.">
        <title>Complete genome sequence of Desulfohalobium retbaense type strain (HR(100)).</title>
        <authorList>
            <person name="Spring S."/>
            <person name="Nolan M."/>
            <person name="Lapidus A."/>
            <person name="Glavina Del Rio T."/>
            <person name="Copeland A."/>
            <person name="Tice H."/>
            <person name="Cheng J.F."/>
            <person name="Lucas S."/>
            <person name="Land M."/>
            <person name="Chen F."/>
            <person name="Bruce D."/>
            <person name="Goodwin L."/>
            <person name="Pitluck S."/>
            <person name="Ivanova N."/>
            <person name="Mavromatis K."/>
            <person name="Mikhailova N."/>
            <person name="Pati A."/>
            <person name="Chen A."/>
            <person name="Palaniappan K."/>
            <person name="Hauser L."/>
            <person name="Chang Y.J."/>
            <person name="Jeffries C.D."/>
            <person name="Munk C."/>
            <person name="Kiss H."/>
            <person name="Chain P."/>
            <person name="Han C."/>
            <person name="Brettin T."/>
            <person name="Detter J.C."/>
            <person name="Schuler E."/>
            <person name="Goker M."/>
            <person name="Rohde M."/>
            <person name="Bristow J."/>
            <person name="Eisen J.A."/>
            <person name="Markowitz V."/>
            <person name="Hugenholtz P."/>
            <person name="Kyrpides N.C."/>
            <person name="Klenk H.P."/>
        </authorList>
    </citation>
    <scope>NUCLEOTIDE SEQUENCE [LARGE SCALE GENOMIC DNA]</scope>
    <source>
        <strain evidence="4 5">DSM 5692</strain>
    </source>
</reference>
<dbReference type="Gene3D" id="3.40.50.280">
    <property type="entry name" value="Cobalamin-binding domain"/>
    <property type="match status" value="1"/>
</dbReference>
<dbReference type="PANTHER" id="PTHR45833">
    <property type="entry name" value="METHIONINE SYNTHASE"/>
    <property type="match status" value="1"/>
</dbReference>
<dbReference type="InterPro" id="IPR036724">
    <property type="entry name" value="Cobalamin-bd_sf"/>
</dbReference>
<dbReference type="GO" id="GO:0046653">
    <property type="term" value="P:tetrahydrofolate metabolic process"/>
    <property type="evidence" value="ECO:0007669"/>
    <property type="project" value="TreeGrafter"/>
</dbReference>
<dbReference type="OrthoDB" id="5498228at2"/>
<protein>
    <submittedName>
        <fullName evidence="4">Cobalamin B12-binding domain protein</fullName>
    </submittedName>
</protein>
<dbReference type="GO" id="GO:0050667">
    <property type="term" value="P:homocysteine metabolic process"/>
    <property type="evidence" value="ECO:0007669"/>
    <property type="project" value="TreeGrafter"/>
</dbReference>
<dbReference type="Pfam" id="PF02607">
    <property type="entry name" value="B12-binding_2"/>
    <property type="match status" value="1"/>
</dbReference>